<dbReference type="Proteomes" id="UP000240739">
    <property type="component" value="Unassembled WGS sequence"/>
</dbReference>
<organism evidence="12 13">
    <name type="scientific">Paraconexibacter algicola</name>
    <dbReference type="NCBI Taxonomy" id="2133960"/>
    <lineage>
        <taxon>Bacteria</taxon>
        <taxon>Bacillati</taxon>
        <taxon>Actinomycetota</taxon>
        <taxon>Thermoleophilia</taxon>
        <taxon>Solirubrobacterales</taxon>
        <taxon>Paraconexibacteraceae</taxon>
        <taxon>Paraconexibacter</taxon>
    </lineage>
</organism>
<comment type="subcellular location">
    <subcellularLocation>
        <location evidence="2 9">Cell membrane</location>
        <topology evidence="2 9">Multi-pass membrane protein</topology>
    </subcellularLocation>
</comment>
<gene>
    <name evidence="12" type="primary">pstA</name>
    <name evidence="12" type="ORF">C7Y72_13780</name>
</gene>
<evidence type="ECO:0000256" key="9">
    <source>
        <dbReference type="RuleBase" id="RU363043"/>
    </source>
</evidence>
<evidence type="ECO:0000256" key="10">
    <source>
        <dbReference type="SAM" id="MobiDB-lite"/>
    </source>
</evidence>
<evidence type="ECO:0000256" key="8">
    <source>
        <dbReference type="ARBA" id="ARBA00023136"/>
    </source>
</evidence>
<dbReference type="PROSITE" id="PS50928">
    <property type="entry name" value="ABC_TM1"/>
    <property type="match status" value="1"/>
</dbReference>
<dbReference type="InterPro" id="IPR005672">
    <property type="entry name" value="Phosphate_PstA"/>
</dbReference>
<dbReference type="GO" id="GO:0035435">
    <property type="term" value="P:phosphate ion transmembrane transport"/>
    <property type="evidence" value="ECO:0007669"/>
    <property type="project" value="InterPro"/>
</dbReference>
<accession>A0A2T4UNP3</accession>
<feature type="region of interest" description="Disordered" evidence="10">
    <location>
        <begin position="1"/>
        <end position="20"/>
    </location>
</feature>
<evidence type="ECO:0000256" key="4">
    <source>
        <dbReference type="ARBA" id="ARBA00022448"/>
    </source>
</evidence>
<keyword evidence="6 9" id="KW-0812">Transmembrane</keyword>
<dbReference type="CDD" id="cd06261">
    <property type="entry name" value="TM_PBP2"/>
    <property type="match status" value="1"/>
</dbReference>
<feature type="domain" description="ABC transmembrane type-1" evidence="11">
    <location>
        <begin position="89"/>
        <end position="313"/>
    </location>
</feature>
<proteinExistence type="inferred from homology"/>
<comment type="function">
    <text evidence="1">Part of the binding-protein-dependent transport system for phosphate; probably responsible for the translocation of the substrate across the membrane.</text>
</comment>
<evidence type="ECO:0000256" key="1">
    <source>
        <dbReference type="ARBA" id="ARBA00003510"/>
    </source>
</evidence>
<feature type="transmembrane region" description="Helical" evidence="9">
    <location>
        <begin position="89"/>
        <end position="114"/>
    </location>
</feature>
<dbReference type="EMBL" id="PYYB01000001">
    <property type="protein sequence ID" value="PTL60852.1"/>
    <property type="molecule type" value="Genomic_DNA"/>
</dbReference>
<comment type="similarity">
    <text evidence="3 9">Belongs to the binding-protein-dependent transport system permease family. CysTW subfamily.</text>
</comment>
<keyword evidence="4" id="KW-0813">Transport</keyword>
<evidence type="ECO:0000256" key="5">
    <source>
        <dbReference type="ARBA" id="ARBA00022475"/>
    </source>
</evidence>
<comment type="caution">
    <text evidence="12">The sequence shown here is derived from an EMBL/GenBank/DDBJ whole genome shotgun (WGS) entry which is preliminary data.</text>
</comment>
<reference evidence="12 13" key="1">
    <citation type="submission" date="2018-03" db="EMBL/GenBank/DDBJ databases">
        <title>Aquarubrobacter algicola gen. nov., sp. nov., a novel actinobacterium isolated from shallow eutrophic lake during the end of cyanobacterial harmful algal blooms.</title>
        <authorList>
            <person name="Chun S.J."/>
        </authorList>
    </citation>
    <scope>NUCLEOTIDE SEQUENCE [LARGE SCALE GENOMIC DNA]</scope>
    <source>
        <strain evidence="12 13">Seoho-28</strain>
    </source>
</reference>
<keyword evidence="7 9" id="KW-1133">Transmembrane helix</keyword>
<feature type="transmembrane region" description="Helical" evidence="9">
    <location>
        <begin position="295"/>
        <end position="313"/>
    </location>
</feature>
<evidence type="ECO:0000256" key="2">
    <source>
        <dbReference type="ARBA" id="ARBA00004651"/>
    </source>
</evidence>
<keyword evidence="13" id="KW-1185">Reference proteome</keyword>
<feature type="compositionally biased region" description="Pro residues" evidence="10">
    <location>
        <begin position="1"/>
        <end position="12"/>
    </location>
</feature>
<feature type="transmembrane region" description="Helical" evidence="9">
    <location>
        <begin position="167"/>
        <end position="188"/>
    </location>
</feature>
<dbReference type="PANTHER" id="PTHR43470">
    <property type="entry name" value="PHOSPHATE TRANSPORT SYSTEM PERMEASE PROTEIN PSTA-RELATED"/>
    <property type="match status" value="1"/>
</dbReference>
<evidence type="ECO:0000313" key="12">
    <source>
        <dbReference type="EMBL" id="PTL60852.1"/>
    </source>
</evidence>
<feature type="transmembrane region" description="Helical" evidence="9">
    <location>
        <begin position="33"/>
        <end position="58"/>
    </location>
</feature>
<dbReference type="GO" id="GO:0005886">
    <property type="term" value="C:plasma membrane"/>
    <property type="evidence" value="ECO:0007669"/>
    <property type="project" value="UniProtKB-SubCell"/>
</dbReference>
<comment type="caution">
    <text evidence="9">Lacks conserved residue(s) required for the propagation of feature annotation.</text>
</comment>
<dbReference type="OrthoDB" id="9775069at2"/>
<dbReference type="SUPFAM" id="SSF161098">
    <property type="entry name" value="MetI-like"/>
    <property type="match status" value="1"/>
</dbReference>
<sequence length="328" mass="34018">MMAVASPPPSQRPPARRTRPVESSASWPLIDRLGLAACYVAGIGLLLITATILVYLAVRGAQYLEPRLFVESPVADNDQAKSGGFFDPLVGTMLLTTIGISIAAPLGAAVGIWLSEYGRPAGLARAVESGVEVIAGTPSIVLALFGLTVFSNGIFAPLSFTSEGGGVFGRSFIIAGLMMSLIALPLVVGTTREALQQIPSHVREASYALGKTRAATIRRVLLPAARPGIAAGATLGMGRIIGDTAIVVVLLGASLEFDPAGETPVISFLQGTGSTLTSYVYTNSPAGDGNAPEKAYAAAFVLLLIVLFLNAAVTRITRGRAESPSWIR</sequence>
<dbReference type="Pfam" id="PF00528">
    <property type="entry name" value="BPD_transp_1"/>
    <property type="match status" value="1"/>
</dbReference>
<dbReference type="GO" id="GO:0005315">
    <property type="term" value="F:phosphate transmembrane transporter activity"/>
    <property type="evidence" value="ECO:0007669"/>
    <property type="project" value="InterPro"/>
</dbReference>
<dbReference type="InterPro" id="IPR000515">
    <property type="entry name" value="MetI-like"/>
</dbReference>
<protein>
    <recommendedName>
        <fullName evidence="9">Phosphate transport system permease protein PstA</fullName>
    </recommendedName>
</protein>
<dbReference type="AlphaFoldDB" id="A0A2T4UNP3"/>
<feature type="transmembrane region" description="Helical" evidence="9">
    <location>
        <begin position="134"/>
        <end position="155"/>
    </location>
</feature>
<evidence type="ECO:0000256" key="3">
    <source>
        <dbReference type="ARBA" id="ARBA00007069"/>
    </source>
</evidence>
<keyword evidence="8 9" id="KW-0472">Membrane</keyword>
<dbReference type="Gene3D" id="1.10.3720.10">
    <property type="entry name" value="MetI-like"/>
    <property type="match status" value="1"/>
</dbReference>
<dbReference type="PANTHER" id="PTHR43470:SF3">
    <property type="entry name" value="PHOSPHATE TRANSPORT SYSTEM PERMEASE PROTEIN PSTA-RELATED"/>
    <property type="match status" value="1"/>
</dbReference>
<dbReference type="InterPro" id="IPR035906">
    <property type="entry name" value="MetI-like_sf"/>
</dbReference>
<name>A0A2T4UNP3_9ACTN</name>
<evidence type="ECO:0000256" key="7">
    <source>
        <dbReference type="ARBA" id="ARBA00022989"/>
    </source>
</evidence>
<evidence type="ECO:0000259" key="11">
    <source>
        <dbReference type="PROSITE" id="PS50928"/>
    </source>
</evidence>
<dbReference type="NCBIfam" id="TIGR00974">
    <property type="entry name" value="3a0107s02c"/>
    <property type="match status" value="1"/>
</dbReference>
<evidence type="ECO:0000256" key="6">
    <source>
        <dbReference type="ARBA" id="ARBA00022692"/>
    </source>
</evidence>
<evidence type="ECO:0000313" key="13">
    <source>
        <dbReference type="Proteomes" id="UP000240739"/>
    </source>
</evidence>
<keyword evidence="5 9" id="KW-1003">Cell membrane</keyword>